<comment type="caution">
    <text evidence="1">The sequence shown here is derived from an EMBL/GenBank/DDBJ whole genome shotgun (WGS) entry which is preliminary data.</text>
</comment>
<keyword evidence="2" id="KW-1185">Reference proteome</keyword>
<gene>
    <name evidence="1" type="ORF">NCGR_LOCUS17608</name>
</gene>
<dbReference type="AlphaFoldDB" id="A0A811NS25"/>
<dbReference type="Proteomes" id="UP000604825">
    <property type="component" value="Unassembled WGS sequence"/>
</dbReference>
<evidence type="ECO:0000313" key="2">
    <source>
        <dbReference type="Proteomes" id="UP000604825"/>
    </source>
</evidence>
<reference evidence="1" key="1">
    <citation type="submission" date="2020-10" db="EMBL/GenBank/DDBJ databases">
        <authorList>
            <person name="Han B."/>
            <person name="Lu T."/>
            <person name="Zhao Q."/>
            <person name="Huang X."/>
            <person name="Zhao Y."/>
        </authorList>
    </citation>
    <scope>NUCLEOTIDE SEQUENCE</scope>
</reference>
<evidence type="ECO:0000313" key="1">
    <source>
        <dbReference type="EMBL" id="CAD6225601.1"/>
    </source>
</evidence>
<name>A0A811NS25_9POAL</name>
<accession>A0A811NS25</accession>
<proteinExistence type="predicted"/>
<organism evidence="1 2">
    <name type="scientific">Miscanthus lutarioriparius</name>
    <dbReference type="NCBI Taxonomy" id="422564"/>
    <lineage>
        <taxon>Eukaryota</taxon>
        <taxon>Viridiplantae</taxon>
        <taxon>Streptophyta</taxon>
        <taxon>Embryophyta</taxon>
        <taxon>Tracheophyta</taxon>
        <taxon>Spermatophyta</taxon>
        <taxon>Magnoliopsida</taxon>
        <taxon>Liliopsida</taxon>
        <taxon>Poales</taxon>
        <taxon>Poaceae</taxon>
        <taxon>PACMAD clade</taxon>
        <taxon>Panicoideae</taxon>
        <taxon>Andropogonodae</taxon>
        <taxon>Andropogoneae</taxon>
        <taxon>Saccharinae</taxon>
        <taxon>Miscanthus</taxon>
    </lineage>
</organism>
<protein>
    <submittedName>
        <fullName evidence="1">Uncharacterized protein</fullName>
    </submittedName>
</protein>
<sequence>MKFIVAELVVHASPDLVRRGLGSAHDVTHIFGDGDVDPAEDALVHDVPVGIMALEVGWRLGDMEGEVEFAEEGIHEAAPFIVVGVSEGKNDGNMRLDVHRLENDGRGSGDGGSGSAGVRLVIEGRVGGVEDISIEEEVVIHETGGSGDGRRQRRAG</sequence>
<dbReference type="EMBL" id="CAJGYO010000004">
    <property type="protein sequence ID" value="CAD6225601.1"/>
    <property type="molecule type" value="Genomic_DNA"/>
</dbReference>